<dbReference type="Proteomes" id="UP001610444">
    <property type="component" value="Unassembled WGS sequence"/>
</dbReference>
<comment type="caution">
    <text evidence="1">The sequence shown here is derived from an EMBL/GenBank/DDBJ whole genome shotgun (WGS) entry which is preliminary data.</text>
</comment>
<accession>A0ABR4KIR3</accession>
<evidence type="ECO:0000313" key="1">
    <source>
        <dbReference type="EMBL" id="KAL2852160.1"/>
    </source>
</evidence>
<dbReference type="EMBL" id="JBFXLR010000016">
    <property type="protein sequence ID" value="KAL2852160.1"/>
    <property type="molecule type" value="Genomic_DNA"/>
</dbReference>
<name>A0ABR4KIR3_9EURO</name>
<sequence>MTMISWSVGTSDERKIGPLEQLCCGEPVRCVTPNDRRLIKTTFPFSQLLCLEICNLRSCSSPLIQLKLVPCWSGANIAELGLSIVESECTIRNISFTRPSPTVLQLLLCLQLSVKFPREFLRGLSAQNPVLPIKQCLAPFNTLLARPFQSGLHQHLFPSKT</sequence>
<proteinExistence type="predicted"/>
<evidence type="ECO:0000313" key="2">
    <source>
        <dbReference type="Proteomes" id="UP001610444"/>
    </source>
</evidence>
<gene>
    <name evidence="1" type="ORF">BJX68DRAFT_60406</name>
</gene>
<organism evidence="1 2">
    <name type="scientific">Aspergillus pseudodeflectus</name>
    <dbReference type="NCBI Taxonomy" id="176178"/>
    <lineage>
        <taxon>Eukaryota</taxon>
        <taxon>Fungi</taxon>
        <taxon>Dikarya</taxon>
        <taxon>Ascomycota</taxon>
        <taxon>Pezizomycotina</taxon>
        <taxon>Eurotiomycetes</taxon>
        <taxon>Eurotiomycetidae</taxon>
        <taxon>Eurotiales</taxon>
        <taxon>Aspergillaceae</taxon>
        <taxon>Aspergillus</taxon>
        <taxon>Aspergillus subgen. Nidulantes</taxon>
    </lineage>
</organism>
<dbReference type="RefSeq" id="XP_070900163.1">
    <property type="nucleotide sequence ID" value="XM_071049481.1"/>
</dbReference>
<keyword evidence="2" id="KW-1185">Reference proteome</keyword>
<protein>
    <submittedName>
        <fullName evidence="1">Uncharacterized protein</fullName>
    </submittedName>
</protein>
<dbReference type="GeneID" id="98164645"/>
<reference evidence="1 2" key="1">
    <citation type="submission" date="2024-07" db="EMBL/GenBank/DDBJ databases">
        <title>Section-level genome sequencing and comparative genomics of Aspergillus sections Usti and Cavernicolus.</title>
        <authorList>
            <consortium name="Lawrence Berkeley National Laboratory"/>
            <person name="Nybo J.L."/>
            <person name="Vesth T.C."/>
            <person name="Theobald S."/>
            <person name="Frisvad J.C."/>
            <person name="Larsen T.O."/>
            <person name="Kjaerboelling I."/>
            <person name="Rothschild-Mancinelli K."/>
            <person name="Lyhne E.K."/>
            <person name="Kogle M.E."/>
            <person name="Barry K."/>
            <person name="Clum A."/>
            <person name="Na H."/>
            <person name="Ledsgaard L."/>
            <person name="Lin J."/>
            <person name="Lipzen A."/>
            <person name="Kuo A."/>
            <person name="Riley R."/>
            <person name="Mondo S."/>
            <person name="LaButti K."/>
            <person name="Haridas S."/>
            <person name="Pangalinan J."/>
            <person name="Salamov A.A."/>
            <person name="Simmons B.A."/>
            <person name="Magnuson J.K."/>
            <person name="Chen J."/>
            <person name="Drula E."/>
            <person name="Henrissat B."/>
            <person name="Wiebenga A."/>
            <person name="Lubbers R.J."/>
            <person name="Gomes A.C."/>
            <person name="Macurrencykelacurrency M.R."/>
            <person name="Stajich J."/>
            <person name="Grigoriev I.V."/>
            <person name="Mortensen U.H."/>
            <person name="De vries R.P."/>
            <person name="Baker S.E."/>
            <person name="Andersen M.R."/>
        </authorList>
    </citation>
    <scope>NUCLEOTIDE SEQUENCE [LARGE SCALE GENOMIC DNA]</scope>
    <source>
        <strain evidence="1 2">CBS 756.74</strain>
    </source>
</reference>